<reference evidence="2 3" key="1">
    <citation type="submission" date="2020-07" db="EMBL/GenBank/DDBJ databases">
        <title>isolation of Luteimonas sp. SJ-16.</title>
        <authorList>
            <person name="Huang X.-X."/>
            <person name="Xu L."/>
            <person name="Sun J.-Q."/>
        </authorList>
    </citation>
    <scope>NUCLEOTIDE SEQUENCE [LARGE SCALE GENOMIC DNA]</scope>
    <source>
        <strain evidence="2 3">SJ-16</strain>
    </source>
</reference>
<keyword evidence="1" id="KW-0732">Signal</keyword>
<dbReference type="AlphaFoldDB" id="A0A7Z0QQV7"/>
<comment type="caution">
    <text evidence="2">The sequence shown here is derived from an EMBL/GenBank/DDBJ whole genome shotgun (WGS) entry which is preliminary data.</text>
</comment>
<accession>A0A7Z0QQV7</accession>
<feature type="chain" id="PRO_5031458492" description="Lipoprotein" evidence="1">
    <location>
        <begin position="23"/>
        <end position="273"/>
    </location>
</feature>
<protein>
    <recommendedName>
        <fullName evidence="4">Lipoprotein</fullName>
    </recommendedName>
</protein>
<proteinExistence type="predicted"/>
<evidence type="ECO:0000313" key="3">
    <source>
        <dbReference type="Proteomes" id="UP000589896"/>
    </source>
</evidence>
<evidence type="ECO:0000313" key="2">
    <source>
        <dbReference type="EMBL" id="NYZ63176.1"/>
    </source>
</evidence>
<sequence length="273" mass="29879">MTRFPILALLAAVSLASCGTTGDVRSNPNYDALASMEESEFGASITRRRNIAHYDQAQILASSDPAVMRMLVTTRESSPDPRTYAIAEAIHIAMQRKYPLAQFRVAGHGRVEPLIDSIREQFDYVFVVDSNSDSRSYESDRTIYGTRPTGVRCKPSYVPGAIDCDDRGSESIPVGTTRTTRSIYTERFLVDYGPAERAKLMLDGDSHQEIVSVSDRTGWTMVQMITGTTDATWCDKDGNALATLASLVGAHLTSPRPDELNITIDPDSIGCNG</sequence>
<name>A0A7Z0QQV7_9GAMM</name>
<organism evidence="2 3">
    <name type="scientific">Luteimonas deserti</name>
    <dbReference type="NCBI Taxonomy" id="2752306"/>
    <lineage>
        <taxon>Bacteria</taxon>
        <taxon>Pseudomonadati</taxon>
        <taxon>Pseudomonadota</taxon>
        <taxon>Gammaproteobacteria</taxon>
        <taxon>Lysobacterales</taxon>
        <taxon>Lysobacteraceae</taxon>
        <taxon>Luteimonas</taxon>
    </lineage>
</organism>
<dbReference type="PROSITE" id="PS51257">
    <property type="entry name" value="PROKAR_LIPOPROTEIN"/>
    <property type="match status" value="1"/>
</dbReference>
<evidence type="ECO:0000256" key="1">
    <source>
        <dbReference type="SAM" id="SignalP"/>
    </source>
</evidence>
<dbReference type="RefSeq" id="WP_180545390.1">
    <property type="nucleotide sequence ID" value="NZ_JACCJZ010000017.1"/>
</dbReference>
<evidence type="ECO:0008006" key="4">
    <source>
        <dbReference type="Google" id="ProtNLM"/>
    </source>
</evidence>
<gene>
    <name evidence="2" type="ORF">H0E82_10425</name>
</gene>
<keyword evidence="3" id="KW-1185">Reference proteome</keyword>
<dbReference type="Proteomes" id="UP000589896">
    <property type="component" value="Unassembled WGS sequence"/>
</dbReference>
<dbReference type="EMBL" id="JACCJZ010000017">
    <property type="protein sequence ID" value="NYZ63176.1"/>
    <property type="molecule type" value="Genomic_DNA"/>
</dbReference>
<feature type="signal peptide" evidence="1">
    <location>
        <begin position="1"/>
        <end position="22"/>
    </location>
</feature>